<gene>
    <name evidence="2" type="ORF">GCM10009802_55280</name>
</gene>
<evidence type="ECO:0000313" key="2">
    <source>
        <dbReference type="EMBL" id="GAA1500200.1"/>
    </source>
</evidence>
<accession>A0ABN1ZK04</accession>
<organism evidence="2 3">
    <name type="scientific">Streptomyces synnematoformans</name>
    <dbReference type="NCBI Taxonomy" id="415721"/>
    <lineage>
        <taxon>Bacteria</taxon>
        <taxon>Bacillati</taxon>
        <taxon>Actinomycetota</taxon>
        <taxon>Actinomycetes</taxon>
        <taxon>Kitasatosporales</taxon>
        <taxon>Streptomycetaceae</taxon>
        <taxon>Streptomyces</taxon>
    </lineage>
</organism>
<evidence type="ECO:0000256" key="1">
    <source>
        <dbReference type="SAM" id="MobiDB-lite"/>
    </source>
</evidence>
<dbReference type="Proteomes" id="UP001500443">
    <property type="component" value="Unassembled WGS sequence"/>
</dbReference>
<keyword evidence="3" id="KW-1185">Reference proteome</keyword>
<feature type="region of interest" description="Disordered" evidence="1">
    <location>
        <begin position="1"/>
        <end position="30"/>
    </location>
</feature>
<protein>
    <submittedName>
        <fullName evidence="2">Uncharacterized protein</fullName>
    </submittedName>
</protein>
<reference evidence="2 3" key="1">
    <citation type="journal article" date="2019" name="Int. J. Syst. Evol. Microbiol.">
        <title>The Global Catalogue of Microorganisms (GCM) 10K type strain sequencing project: providing services to taxonomists for standard genome sequencing and annotation.</title>
        <authorList>
            <consortium name="The Broad Institute Genomics Platform"/>
            <consortium name="The Broad Institute Genome Sequencing Center for Infectious Disease"/>
            <person name="Wu L."/>
            <person name="Ma J."/>
        </authorList>
    </citation>
    <scope>NUCLEOTIDE SEQUENCE [LARGE SCALE GENOMIC DNA]</scope>
    <source>
        <strain evidence="2 3">JCM 15481</strain>
    </source>
</reference>
<name>A0ABN1ZK04_9ACTN</name>
<sequence length="87" mass="9036">MRRPVRQTEPVTEAAVPARRPRRRSRVSRGAVARGAAGAFAAVAAAHLTGQFAGVDWLVHGTKPLLLPALAGHAAGAGRRAGLRVGR</sequence>
<dbReference type="EMBL" id="BAAAPF010000271">
    <property type="protein sequence ID" value="GAA1500200.1"/>
    <property type="molecule type" value="Genomic_DNA"/>
</dbReference>
<comment type="caution">
    <text evidence="2">The sequence shown here is derived from an EMBL/GenBank/DDBJ whole genome shotgun (WGS) entry which is preliminary data.</text>
</comment>
<proteinExistence type="predicted"/>
<evidence type="ECO:0000313" key="3">
    <source>
        <dbReference type="Proteomes" id="UP001500443"/>
    </source>
</evidence>